<dbReference type="Proteomes" id="UP001164929">
    <property type="component" value="Chromosome 16"/>
</dbReference>
<keyword evidence="3" id="KW-1185">Reference proteome</keyword>
<protein>
    <submittedName>
        <fullName evidence="2">Uncharacterized protein</fullName>
    </submittedName>
</protein>
<evidence type="ECO:0000313" key="3">
    <source>
        <dbReference type="Proteomes" id="UP001164929"/>
    </source>
</evidence>
<feature type="signal peptide" evidence="1">
    <location>
        <begin position="1"/>
        <end position="20"/>
    </location>
</feature>
<proteinExistence type="predicted"/>
<dbReference type="EMBL" id="JAQIZT010000016">
    <property type="protein sequence ID" value="KAJ6968318.1"/>
    <property type="molecule type" value="Genomic_DNA"/>
</dbReference>
<name>A0AAD6PWA7_9ROSI</name>
<evidence type="ECO:0000313" key="2">
    <source>
        <dbReference type="EMBL" id="KAJ6968318.1"/>
    </source>
</evidence>
<feature type="chain" id="PRO_5042219719" evidence="1">
    <location>
        <begin position="21"/>
        <end position="43"/>
    </location>
</feature>
<comment type="caution">
    <text evidence="2">The sequence shown here is derived from an EMBL/GenBank/DDBJ whole genome shotgun (WGS) entry which is preliminary data.</text>
</comment>
<organism evidence="2 3">
    <name type="scientific">Populus alba x Populus x berolinensis</name>
    <dbReference type="NCBI Taxonomy" id="444605"/>
    <lineage>
        <taxon>Eukaryota</taxon>
        <taxon>Viridiplantae</taxon>
        <taxon>Streptophyta</taxon>
        <taxon>Embryophyta</taxon>
        <taxon>Tracheophyta</taxon>
        <taxon>Spermatophyta</taxon>
        <taxon>Magnoliopsida</taxon>
        <taxon>eudicotyledons</taxon>
        <taxon>Gunneridae</taxon>
        <taxon>Pentapetalae</taxon>
        <taxon>rosids</taxon>
        <taxon>fabids</taxon>
        <taxon>Malpighiales</taxon>
        <taxon>Salicaceae</taxon>
        <taxon>Saliceae</taxon>
        <taxon>Populus</taxon>
    </lineage>
</organism>
<keyword evidence="1" id="KW-0732">Signal</keyword>
<evidence type="ECO:0000256" key="1">
    <source>
        <dbReference type="SAM" id="SignalP"/>
    </source>
</evidence>
<sequence length="43" mass="4726">MVAVARLLITVALLLEFTVPCEVTGGNTNQCSDGNLFIKRWKC</sequence>
<accession>A0AAD6PWA7</accession>
<reference evidence="2 3" key="1">
    <citation type="journal article" date="2023" name="Mol. Ecol. Resour.">
        <title>Chromosome-level genome assembly of a triploid poplar Populus alba 'Berolinensis'.</title>
        <authorList>
            <person name="Chen S."/>
            <person name="Yu Y."/>
            <person name="Wang X."/>
            <person name="Wang S."/>
            <person name="Zhang T."/>
            <person name="Zhou Y."/>
            <person name="He R."/>
            <person name="Meng N."/>
            <person name="Wang Y."/>
            <person name="Liu W."/>
            <person name="Liu Z."/>
            <person name="Liu J."/>
            <person name="Guo Q."/>
            <person name="Huang H."/>
            <person name="Sederoff R.R."/>
            <person name="Wang G."/>
            <person name="Qu G."/>
            <person name="Chen S."/>
        </authorList>
    </citation>
    <scope>NUCLEOTIDE SEQUENCE [LARGE SCALE GENOMIC DNA]</scope>
    <source>
        <strain evidence="2">SC-2020</strain>
    </source>
</reference>
<dbReference type="AlphaFoldDB" id="A0AAD6PWA7"/>
<gene>
    <name evidence="2" type="ORF">NC653_036308</name>
</gene>